<evidence type="ECO:0000256" key="9">
    <source>
        <dbReference type="ARBA" id="ARBA00022741"/>
    </source>
</evidence>
<reference evidence="21 22" key="1">
    <citation type="submission" date="2016-07" db="EMBL/GenBank/DDBJ databases">
        <title>Revisiting the Taxonomy of the Elizabethkingia Genus based on Whole-Genome Sequencing, Optical Mapping, and MALDI-TOF.</title>
        <authorList>
            <person name="Nicholson A.C."/>
        </authorList>
    </citation>
    <scope>NUCLEOTIDE SEQUENCE [LARGE SCALE GENOMIC DNA]</scope>
    <source>
        <strain evidence="21 22">C1558</strain>
    </source>
</reference>
<accession>A0ABX3N6Q8</accession>
<organism evidence="21 22">
    <name type="scientific">Elizabethkingia ursingii</name>
    <dbReference type="NCBI Taxonomy" id="1756150"/>
    <lineage>
        <taxon>Bacteria</taxon>
        <taxon>Pseudomonadati</taxon>
        <taxon>Bacteroidota</taxon>
        <taxon>Flavobacteriia</taxon>
        <taxon>Flavobacteriales</taxon>
        <taxon>Weeksellaceae</taxon>
        <taxon>Elizabethkingia</taxon>
    </lineage>
</organism>
<name>A0ABX3N6Q8_9FLAO</name>
<feature type="domain" description="Tyrosine-protein kinase G-rich" evidence="20">
    <location>
        <begin position="453"/>
        <end position="522"/>
    </location>
</feature>
<evidence type="ECO:0000313" key="22">
    <source>
        <dbReference type="Proteomes" id="UP000190016"/>
    </source>
</evidence>
<evidence type="ECO:0000256" key="8">
    <source>
        <dbReference type="ARBA" id="ARBA00022692"/>
    </source>
</evidence>
<evidence type="ECO:0000256" key="7">
    <source>
        <dbReference type="ARBA" id="ARBA00022679"/>
    </source>
</evidence>
<dbReference type="PANTHER" id="PTHR32309:SF13">
    <property type="entry name" value="FERRIC ENTEROBACTIN TRANSPORT PROTEIN FEPE"/>
    <property type="match status" value="1"/>
</dbReference>
<protein>
    <recommendedName>
        <fullName evidence="4">non-specific protein-tyrosine kinase</fullName>
        <ecNumber evidence="4">2.7.10.2</ecNumber>
    </recommendedName>
</protein>
<evidence type="ECO:0000256" key="1">
    <source>
        <dbReference type="ARBA" id="ARBA00004429"/>
    </source>
</evidence>
<evidence type="ECO:0000256" key="6">
    <source>
        <dbReference type="ARBA" id="ARBA00022519"/>
    </source>
</evidence>
<evidence type="ECO:0000256" key="11">
    <source>
        <dbReference type="ARBA" id="ARBA00022840"/>
    </source>
</evidence>
<evidence type="ECO:0000256" key="3">
    <source>
        <dbReference type="ARBA" id="ARBA00008883"/>
    </source>
</evidence>
<feature type="coiled-coil region" evidence="16">
    <location>
        <begin position="201"/>
        <end position="228"/>
    </location>
</feature>
<evidence type="ECO:0000259" key="19">
    <source>
        <dbReference type="Pfam" id="PF13614"/>
    </source>
</evidence>
<dbReference type="InterPro" id="IPR032807">
    <property type="entry name" value="GNVR"/>
</dbReference>
<evidence type="ECO:0000256" key="12">
    <source>
        <dbReference type="ARBA" id="ARBA00022989"/>
    </source>
</evidence>
<evidence type="ECO:0000256" key="14">
    <source>
        <dbReference type="ARBA" id="ARBA00023137"/>
    </source>
</evidence>
<dbReference type="EC" id="2.7.10.2" evidence="4"/>
<keyword evidence="8 17" id="KW-0812">Transmembrane</keyword>
<dbReference type="SUPFAM" id="SSF52540">
    <property type="entry name" value="P-loop containing nucleoside triphosphate hydrolases"/>
    <property type="match status" value="1"/>
</dbReference>
<comment type="similarity">
    <text evidence="2">Belongs to the CpsD/CapB family.</text>
</comment>
<keyword evidence="11" id="KW-0067">ATP-binding</keyword>
<keyword evidence="5" id="KW-1003">Cell membrane</keyword>
<dbReference type="InterPro" id="IPR003856">
    <property type="entry name" value="LPS_length_determ_N"/>
</dbReference>
<dbReference type="InterPro" id="IPR050445">
    <property type="entry name" value="Bact_polysacc_biosynth/exp"/>
</dbReference>
<feature type="coiled-coil region" evidence="16">
    <location>
        <begin position="280"/>
        <end position="307"/>
    </location>
</feature>
<keyword evidence="22" id="KW-1185">Reference proteome</keyword>
<proteinExistence type="inferred from homology"/>
<evidence type="ECO:0000256" key="17">
    <source>
        <dbReference type="SAM" id="Phobius"/>
    </source>
</evidence>
<comment type="subcellular location">
    <subcellularLocation>
        <location evidence="1">Cell inner membrane</location>
        <topology evidence="1">Multi-pass membrane protein</topology>
    </subcellularLocation>
</comment>
<dbReference type="RefSeq" id="WP_078779090.1">
    <property type="nucleotide sequence ID" value="NZ_MBDS01000017.1"/>
</dbReference>
<evidence type="ECO:0000256" key="5">
    <source>
        <dbReference type="ARBA" id="ARBA00022475"/>
    </source>
</evidence>
<feature type="domain" description="AAA" evidence="19">
    <location>
        <begin position="589"/>
        <end position="735"/>
    </location>
</feature>
<keyword evidence="14" id="KW-0829">Tyrosine-protein kinase</keyword>
<evidence type="ECO:0000313" key="21">
    <source>
        <dbReference type="EMBL" id="OPB86947.1"/>
    </source>
</evidence>
<sequence>MSGLSQENKSTNEEININEIIKPYLFKWPWFIICMVFAVIISFFVLKFIAPIYKIQSTVLIKDSKNNNSAGGSEIGVLQDLSGFGGMKTNSVDNEIEIFKSKKLMREVVDHLNLQTDIFAKSGFRNIELYKDTSPINIRVINEKKNISFPSKPLKLNINGNQLTLSSNELKKEIVGTFGKTISLPYANIIISKNDKYDPQNIKNIEDINKLELHIAQLENKISYMQKLLQAELTSKETTVVRLSMNYAQVHKAEDVLDALVVAYNNDAIQDKNSESSRTLAFIEDRIKKISVELGQVENEKESFKSKNRLTDIETEAKINLESSAAARSKQLELDGQLELTNTLINYISHQGQYQVLPSNVGLANPEAIAGISAYNQLVLNRNRLLESATPENPIVIDITKQINNMKSSVVQSLQRNRVGIELAKNEYVGEQNKVSDKISKLPSVEKMFRGIERQQQIKENLYLLLLQKREETAISRSINANKARVIDVAYASDAPVAPKKMIVMLGALIVGLLVPFVIIYLTELLNNKVKTKHDLEKLSNTPILGELPSIENGEPDIVQVNDLSPMAEAFRILITNMNFMLPKKEKGKVIFVTSTVKGEGKTFTSVNLSLTLATPNKKVIIIGSDIRNPQLQRYNTARKGLKGLTEFLYTEHTEIKDIIHVSTFNPHLDVIYSGMIPPNPTELLTNGRYEKLLNELKINYDYIIVDTAPLMLVTDTFLIADLADAVVYVTRSKYTEKSLIEFANNNIDHKKIKNVGFVLNDVSRNYFGYGNKYGYGYSAREKSWIDKIKDKL</sequence>
<evidence type="ECO:0000256" key="4">
    <source>
        <dbReference type="ARBA" id="ARBA00011903"/>
    </source>
</evidence>
<dbReference type="InterPro" id="IPR027417">
    <property type="entry name" value="P-loop_NTPase"/>
</dbReference>
<keyword evidence="7" id="KW-0808">Transferase</keyword>
<evidence type="ECO:0000256" key="15">
    <source>
        <dbReference type="ARBA" id="ARBA00051245"/>
    </source>
</evidence>
<dbReference type="Proteomes" id="UP000190016">
    <property type="component" value="Unassembled WGS sequence"/>
</dbReference>
<dbReference type="EMBL" id="MBDS01000017">
    <property type="protein sequence ID" value="OPB86947.1"/>
    <property type="molecule type" value="Genomic_DNA"/>
</dbReference>
<evidence type="ECO:0000259" key="18">
    <source>
        <dbReference type="Pfam" id="PF02706"/>
    </source>
</evidence>
<evidence type="ECO:0000256" key="16">
    <source>
        <dbReference type="SAM" id="Coils"/>
    </source>
</evidence>
<keyword evidence="12 17" id="KW-1133">Transmembrane helix</keyword>
<feature type="domain" description="Polysaccharide chain length determinant N-terminal" evidence="18">
    <location>
        <begin position="13"/>
        <end position="112"/>
    </location>
</feature>
<dbReference type="Pfam" id="PF02706">
    <property type="entry name" value="Wzz"/>
    <property type="match status" value="1"/>
</dbReference>
<dbReference type="Pfam" id="PF13807">
    <property type="entry name" value="GNVR"/>
    <property type="match status" value="1"/>
</dbReference>
<dbReference type="NCBIfam" id="TIGR01007">
    <property type="entry name" value="eps_fam"/>
    <property type="match status" value="1"/>
</dbReference>
<gene>
    <name evidence="21" type="ORF">BB021_10560</name>
</gene>
<dbReference type="InterPro" id="IPR005702">
    <property type="entry name" value="Wzc-like_C"/>
</dbReference>
<dbReference type="Pfam" id="PF13614">
    <property type="entry name" value="AAA_31"/>
    <property type="match status" value="1"/>
</dbReference>
<evidence type="ECO:0000259" key="20">
    <source>
        <dbReference type="Pfam" id="PF13807"/>
    </source>
</evidence>
<keyword evidence="9" id="KW-0547">Nucleotide-binding</keyword>
<comment type="catalytic activity">
    <reaction evidence="15">
        <text>L-tyrosyl-[protein] + ATP = O-phospho-L-tyrosyl-[protein] + ADP + H(+)</text>
        <dbReference type="Rhea" id="RHEA:10596"/>
        <dbReference type="Rhea" id="RHEA-COMP:10136"/>
        <dbReference type="Rhea" id="RHEA-COMP:20101"/>
        <dbReference type="ChEBI" id="CHEBI:15378"/>
        <dbReference type="ChEBI" id="CHEBI:30616"/>
        <dbReference type="ChEBI" id="CHEBI:46858"/>
        <dbReference type="ChEBI" id="CHEBI:61978"/>
        <dbReference type="ChEBI" id="CHEBI:456216"/>
        <dbReference type="EC" id="2.7.10.2"/>
    </reaction>
</comment>
<feature type="transmembrane region" description="Helical" evidence="17">
    <location>
        <begin position="503"/>
        <end position="522"/>
    </location>
</feature>
<keyword evidence="10" id="KW-0418">Kinase</keyword>
<dbReference type="CDD" id="cd05387">
    <property type="entry name" value="BY-kinase"/>
    <property type="match status" value="1"/>
</dbReference>
<keyword evidence="13 17" id="KW-0472">Membrane</keyword>
<keyword evidence="16" id="KW-0175">Coiled coil</keyword>
<evidence type="ECO:0000256" key="13">
    <source>
        <dbReference type="ARBA" id="ARBA00023136"/>
    </source>
</evidence>
<dbReference type="InterPro" id="IPR025669">
    <property type="entry name" value="AAA_dom"/>
</dbReference>
<comment type="caution">
    <text evidence="21">The sequence shown here is derived from an EMBL/GenBank/DDBJ whole genome shotgun (WGS) entry which is preliminary data.</text>
</comment>
<evidence type="ECO:0000256" key="2">
    <source>
        <dbReference type="ARBA" id="ARBA00007316"/>
    </source>
</evidence>
<feature type="transmembrane region" description="Helical" evidence="17">
    <location>
        <begin position="28"/>
        <end position="50"/>
    </location>
</feature>
<dbReference type="PANTHER" id="PTHR32309">
    <property type="entry name" value="TYROSINE-PROTEIN KINASE"/>
    <property type="match status" value="1"/>
</dbReference>
<dbReference type="Gene3D" id="3.40.50.300">
    <property type="entry name" value="P-loop containing nucleotide triphosphate hydrolases"/>
    <property type="match status" value="1"/>
</dbReference>
<evidence type="ECO:0000256" key="10">
    <source>
        <dbReference type="ARBA" id="ARBA00022777"/>
    </source>
</evidence>
<comment type="similarity">
    <text evidence="3">Belongs to the etk/wzc family.</text>
</comment>
<keyword evidence="6" id="KW-0997">Cell inner membrane</keyword>